<dbReference type="Proteomes" id="UP001283361">
    <property type="component" value="Unassembled WGS sequence"/>
</dbReference>
<evidence type="ECO:0000313" key="2">
    <source>
        <dbReference type="Proteomes" id="UP001283361"/>
    </source>
</evidence>
<name>A0AAE1CVT5_9GAST</name>
<keyword evidence="2" id="KW-1185">Reference proteome</keyword>
<dbReference type="AlphaFoldDB" id="A0AAE1CVT5"/>
<accession>A0AAE1CVT5</accession>
<comment type="caution">
    <text evidence="1">The sequence shown here is derived from an EMBL/GenBank/DDBJ whole genome shotgun (WGS) entry which is preliminary data.</text>
</comment>
<reference evidence="1" key="1">
    <citation type="journal article" date="2023" name="G3 (Bethesda)">
        <title>A reference genome for the long-term kleptoplast-retaining sea slug Elysia crispata morphotype clarki.</title>
        <authorList>
            <person name="Eastman K.E."/>
            <person name="Pendleton A.L."/>
            <person name="Shaikh M.A."/>
            <person name="Suttiyut T."/>
            <person name="Ogas R."/>
            <person name="Tomko P."/>
            <person name="Gavelis G."/>
            <person name="Widhalm J.R."/>
            <person name="Wisecaver J.H."/>
        </authorList>
    </citation>
    <scope>NUCLEOTIDE SEQUENCE</scope>
    <source>
        <strain evidence="1">ECLA1</strain>
    </source>
</reference>
<protein>
    <submittedName>
        <fullName evidence="1">Uncharacterized protein</fullName>
    </submittedName>
</protein>
<proteinExistence type="predicted"/>
<organism evidence="1 2">
    <name type="scientific">Elysia crispata</name>
    <name type="common">lettuce slug</name>
    <dbReference type="NCBI Taxonomy" id="231223"/>
    <lineage>
        <taxon>Eukaryota</taxon>
        <taxon>Metazoa</taxon>
        <taxon>Spiralia</taxon>
        <taxon>Lophotrochozoa</taxon>
        <taxon>Mollusca</taxon>
        <taxon>Gastropoda</taxon>
        <taxon>Heterobranchia</taxon>
        <taxon>Euthyneura</taxon>
        <taxon>Panpulmonata</taxon>
        <taxon>Sacoglossa</taxon>
        <taxon>Placobranchoidea</taxon>
        <taxon>Plakobranchidae</taxon>
        <taxon>Elysia</taxon>
    </lineage>
</organism>
<gene>
    <name evidence="1" type="ORF">RRG08_037034</name>
</gene>
<dbReference type="EMBL" id="JAWDGP010006598">
    <property type="protein sequence ID" value="KAK3738397.1"/>
    <property type="molecule type" value="Genomic_DNA"/>
</dbReference>
<sequence length="103" mass="11292">MKYLCLCTLFVKWETVQYTGRFSNVLRISLLSLASFHVHTNKAVTRITMSPVYGSSPQVFERFNGFHGCGVALTVSDGSPCLAYSQALIWRGKRAGGKGQGSV</sequence>
<evidence type="ECO:0000313" key="1">
    <source>
        <dbReference type="EMBL" id="KAK3738397.1"/>
    </source>
</evidence>